<dbReference type="GO" id="GO:0005840">
    <property type="term" value="C:ribosome"/>
    <property type="evidence" value="ECO:0007669"/>
    <property type="project" value="UniProtKB-KW"/>
</dbReference>
<evidence type="ECO:0000259" key="5">
    <source>
        <dbReference type="PROSITE" id="PS50868"/>
    </source>
</evidence>
<dbReference type="Pfam" id="PF00856">
    <property type="entry name" value="SET"/>
    <property type="match status" value="1"/>
</dbReference>
<reference evidence="7 8" key="1">
    <citation type="submission" date="2018-03" db="EMBL/GenBank/DDBJ databases">
        <title>Genomic Encyclopedia of Archaeal and Bacterial Type Strains, Phase II (KMG-II): from individual species to whole genera.</title>
        <authorList>
            <person name="Goeker M."/>
        </authorList>
    </citation>
    <scope>NUCLEOTIDE SEQUENCE [LARGE SCALE GENOMIC DNA]</scope>
    <source>
        <strain evidence="7 8">DSM 44720</strain>
    </source>
</reference>
<evidence type="ECO:0000313" key="7">
    <source>
        <dbReference type="EMBL" id="PRY38122.1"/>
    </source>
</evidence>
<dbReference type="AlphaFoldDB" id="A0A2T0SXI0"/>
<keyword evidence="3" id="KW-0012">Acyltransferase</keyword>
<dbReference type="Pfam" id="PF00583">
    <property type="entry name" value="Acetyltransf_1"/>
    <property type="match status" value="1"/>
</dbReference>
<dbReference type="PANTHER" id="PTHR43877">
    <property type="entry name" value="AMINOALKYLPHOSPHONATE N-ACETYLTRANSFERASE-RELATED-RELATED"/>
    <property type="match status" value="1"/>
</dbReference>
<organism evidence="7 8">
    <name type="scientific">Umezawaea tangerina</name>
    <dbReference type="NCBI Taxonomy" id="84725"/>
    <lineage>
        <taxon>Bacteria</taxon>
        <taxon>Bacillati</taxon>
        <taxon>Actinomycetota</taxon>
        <taxon>Actinomycetes</taxon>
        <taxon>Pseudonocardiales</taxon>
        <taxon>Pseudonocardiaceae</taxon>
        <taxon>Umezawaea</taxon>
    </lineage>
</organism>
<keyword evidence="7" id="KW-0689">Ribosomal protein</keyword>
<feature type="domain" description="SET" evidence="4">
    <location>
        <begin position="161"/>
        <end position="262"/>
    </location>
</feature>
<dbReference type="Proteomes" id="UP000239494">
    <property type="component" value="Unassembled WGS sequence"/>
</dbReference>
<dbReference type="PROSITE" id="PS50280">
    <property type="entry name" value="SET"/>
    <property type="match status" value="1"/>
</dbReference>
<dbReference type="PANTHER" id="PTHR43877:SF2">
    <property type="entry name" value="AMINOALKYLPHOSPHONATE N-ACETYLTRANSFERASE-RELATED"/>
    <property type="match status" value="1"/>
</dbReference>
<protein>
    <submittedName>
        <fullName evidence="7">Ribosomal protein S18 acetylase RimI-like enzyme</fullName>
    </submittedName>
</protein>
<dbReference type="OrthoDB" id="9799092at2"/>
<accession>A0A2T0SXI0</accession>
<dbReference type="InterPro" id="IPR046341">
    <property type="entry name" value="SET_dom_sf"/>
</dbReference>
<dbReference type="InterPro" id="IPR003616">
    <property type="entry name" value="Post-SET_dom"/>
</dbReference>
<dbReference type="SUPFAM" id="SSF55729">
    <property type="entry name" value="Acyl-CoA N-acyltransferases (Nat)"/>
    <property type="match status" value="1"/>
</dbReference>
<dbReference type="SUPFAM" id="SSF82199">
    <property type="entry name" value="SET domain"/>
    <property type="match status" value="1"/>
</dbReference>
<dbReference type="Gene3D" id="2.170.270.10">
    <property type="entry name" value="SET domain"/>
    <property type="match status" value="1"/>
</dbReference>
<evidence type="ECO:0000256" key="1">
    <source>
        <dbReference type="ARBA" id="ARBA00022679"/>
    </source>
</evidence>
<dbReference type="PROSITE" id="PS51186">
    <property type="entry name" value="GNAT"/>
    <property type="match status" value="1"/>
</dbReference>
<evidence type="ECO:0000256" key="2">
    <source>
        <dbReference type="ARBA" id="ARBA00022691"/>
    </source>
</evidence>
<dbReference type="EMBL" id="PVTF01000009">
    <property type="protein sequence ID" value="PRY38122.1"/>
    <property type="molecule type" value="Genomic_DNA"/>
</dbReference>
<keyword evidence="1" id="KW-0808">Transferase</keyword>
<keyword evidence="2" id="KW-0949">S-adenosyl-L-methionine</keyword>
<dbReference type="InterPro" id="IPR000182">
    <property type="entry name" value="GNAT_dom"/>
</dbReference>
<dbReference type="GO" id="GO:0016747">
    <property type="term" value="F:acyltransferase activity, transferring groups other than amino-acyl groups"/>
    <property type="evidence" value="ECO:0007669"/>
    <property type="project" value="InterPro"/>
</dbReference>
<name>A0A2T0SXI0_9PSEU</name>
<proteinExistence type="predicted"/>
<dbReference type="CDD" id="cd04301">
    <property type="entry name" value="NAT_SF"/>
    <property type="match status" value="1"/>
</dbReference>
<evidence type="ECO:0000259" key="6">
    <source>
        <dbReference type="PROSITE" id="PS51186"/>
    </source>
</evidence>
<feature type="domain" description="Post-SET" evidence="5">
    <location>
        <begin position="270"/>
        <end position="286"/>
    </location>
</feature>
<comment type="caution">
    <text evidence="7">The sequence shown here is derived from an EMBL/GenBank/DDBJ whole genome shotgun (WGS) entry which is preliminary data.</text>
</comment>
<sequence length="315" mass="34454">MVVVRVLGVDDWADWRELRLMALREAPGAFGAKLADWLGEGDVERRWRTRLGGGTHNLLAYLDGRPAGMVSGTRPDHGGTVGLISMWVAPFARGRGVGDALVDAVVDWAEEHATGRVVLLVLRDNDRARALYRRHGFLDADTGDDAERRMVRHPSRSWLSPRAEVRPSPIDGLGLFATSPIPAGEVVLRLGGVLIDDDALAALTPPYSSLTVAHGHHLLLDPVHPARYGNHSCDPTLWHADATTLVARADVPAGAELTVDYATHTGVGTWRMDCRCGTSRCRGAVTGQDWRLPHLRRRYGGHWSPPLLDRIAEEP</sequence>
<evidence type="ECO:0000259" key="4">
    <source>
        <dbReference type="PROSITE" id="PS50280"/>
    </source>
</evidence>
<keyword evidence="8" id="KW-1185">Reference proteome</keyword>
<dbReference type="InterPro" id="IPR001214">
    <property type="entry name" value="SET_dom"/>
</dbReference>
<dbReference type="SMART" id="SM00317">
    <property type="entry name" value="SET"/>
    <property type="match status" value="1"/>
</dbReference>
<evidence type="ECO:0000256" key="3">
    <source>
        <dbReference type="ARBA" id="ARBA00023315"/>
    </source>
</evidence>
<dbReference type="InterPro" id="IPR050832">
    <property type="entry name" value="Bact_Acetyltransf"/>
</dbReference>
<dbReference type="RefSeq" id="WP_146174959.1">
    <property type="nucleotide sequence ID" value="NZ_PVTF01000009.1"/>
</dbReference>
<dbReference type="PROSITE" id="PS50868">
    <property type="entry name" value="POST_SET"/>
    <property type="match status" value="1"/>
</dbReference>
<dbReference type="InterPro" id="IPR016181">
    <property type="entry name" value="Acyl_CoA_acyltransferase"/>
</dbReference>
<evidence type="ECO:0000313" key="8">
    <source>
        <dbReference type="Proteomes" id="UP000239494"/>
    </source>
</evidence>
<keyword evidence="7" id="KW-0687">Ribonucleoprotein</keyword>
<dbReference type="Gene3D" id="3.40.630.30">
    <property type="match status" value="1"/>
</dbReference>
<gene>
    <name evidence="7" type="ORF">CLV43_109342</name>
</gene>
<feature type="domain" description="N-acetyltransferase" evidence="6">
    <location>
        <begin position="2"/>
        <end position="155"/>
    </location>
</feature>